<evidence type="ECO:0000256" key="3">
    <source>
        <dbReference type="SAM" id="MobiDB-lite"/>
    </source>
</evidence>
<dbReference type="STRING" id="1754191.A0A1Y1VIP0"/>
<dbReference type="InterPro" id="IPR011990">
    <property type="entry name" value="TPR-like_helical_dom_sf"/>
</dbReference>
<evidence type="ECO:0000256" key="1">
    <source>
        <dbReference type="ARBA" id="ARBA00022803"/>
    </source>
</evidence>
<dbReference type="GO" id="GO:0016567">
    <property type="term" value="P:protein ubiquitination"/>
    <property type="evidence" value="ECO:0007669"/>
    <property type="project" value="TreeGrafter"/>
</dbReference>
<comment type="caution">
    <text evidence="4">The sequence shown here is derived from an EMBL/GenBank/DDBJ whole genome shotgun (WGS) entry which is preliminary data.</text>
</comment>
<gene>
    <name evidence="4" type="ORF">BCR36DRAFT_581122</name>
</gene>
<reference evidence="4 5" key="2">
    <citation type="submission" date="2016-08" db="EMBL/GenBank/DDBJ databases">
        <title>Pervasive Adenine N6-methylation of Active Genes in Fungi.</title>
        <authorList>
            <consortium name="DOE Joint Genome Institute"/>
            <person name="Mondo S.J."/>
            <person name="Dannebaum R.O."/>
            <person name="Kuo R.C."/>
            <person name="Labutti K."/>
            <person name="Haridas S."/>
            <person name="Kuo A."/>
            <person name="Salamov A."/>
            <person name="Ahrendt S.R."/>
            <person name="Lipzen A."/>
            <person name="Sullivan W."/>
            <person name="Andreopoulos W.B."/>
            <person name="Clum A."/>
            <person name="Lindquist E."/>
            <person name="Daum C."/>
            <person name="Ramamoorthy G.K."/>
            <person name="Gryganskyi A."/>
            <person name="Culley D."/>
            <person name="Magnuson J.K."/>
            <person name="James T.Y."/>
            <person name="O'Malley M.A."/>
            <person name="Stajich J.E."/>
            <person name="Spatafora J.W."/>
            <person name="Visel A."/>
            <person name="Grigoriev I.V."/>
        </authorList>
    </citation>
    <scope>NUCLEOTIDE SEQUENCE [LARGE SCALE GENOMIC DNA]</scope>
    <source>
        <strain evidence="5">finn</strain>
    </source>
</reference>
<dbReference type="OrthoDB" id="2122396at2759"/>
<dbReference type="GO" id="GO:0051301">
    <property type="term" value="P:cell division"/>
    <property type="evidence" value="ECO:0007669"/>
    <property type="project" value="TreeGrafter"/>
</dbReference>
<keyword evidence="1 2" id="KW-0802">TPR repeat</keyword>
<dbReference type="EMBL" id="MCFH01000008">
    <property type="protein sequence ID" value="ORX55962.1"/>
    <property type="molecule type" value="Genomic_DNA"/>
</dbReference>
<evidence type="ECO:0000313" key="4">
    <source>
        <dbReference type="EMBL" id="ORX55962.1"/>
    </source>
</evidence>
<feature type="region of interest" description="Disordered" evidence="3">
    <location>
        <begin position="491"/>
        <end position="515"/>
    </location>
</feature>
<dbReference type="GO" id="GO:0045842">
    <property type="term" value="P:positive regulation of mitotic metaphase/anaphase transition"/>
    <property type="evidence" value="ECO:0007669"/>
    <property type="project" value="TreeGrafter"/>
</dbReference>
<dbReference type="Pfam" id="PF13181">
    <property type="entry name" value="TPR_8"/>
    <property type="match status" value="1"/>
</dbReference>
<dbReference type="GO" id="GO:0005680">
    <property type="term" value="C:anaphase-promoting complex"/>
    <property type="evidence" value="ECO:0007669"/>
    <property type="project" value="TreeGrafter"/>
</dbReference>
<dbReference type="AlphaFoldDB" id="A0A1Y1VIP0"/>
<feature type="repeat" description="TPR" evidence="2">
    <location>
        <begin position="45"/>
        <end position="78"/>
    </location>
</feature>
<feature type="repeat" description="TPR" evidence="2">
    <location>
        <begin position="319"/>
        <end position="352"/>
    </location>
</feature>
<dbReference type="InterPro" id="IPR019734">
    <property type="entry name" value="TPR_rpt"/>
</dbReference>
<dbReference type="Proteomes" id="UP000193719">
    <property type="component" value="Unassembled WGS sequence"/>
</dbReference>
<protein>
    <submittedName>
        <fullName evidence="4">TPR-like protein</fullName>
    </submittedName>
</protein>
<dbReference type="SMART" id="SM00028">
    <property type="entry name" value="TPR"/>
    <property type="match status" value="7"/>
</dbReference>
<feature type="repeat" description="TPR" evidence="2">
    <location>
        <begin position="457"/>
        <end position="490"/>
    </location>
</feature>
<dbReference type="Pfam" id="PF13432">
    <property type="entry name" value="TPR_16"/>
    <property type="match status" value="1"/>
</dbReference>
<dbReference type="Gene3D" id="1.25.40.10">
    <property type="entry name" value="Tetratricopeptide repeat domain"/>
    <property type="match status" value="4"/>
</dbReference>
<dbReference type="SUPFAM" id="SSF48452">
    <property type="entry name" value="TPR-like"/>
    <property type="match status" value="2"/>
</dbReference>
<sequence>MDIYKDTLNKVKVLIEDELYSSAELMLSFIIFQVQNTQIKKCVTYEVFSLYADCLVKKNEFKRAVNYYTKAIECIPKTGYDHKINLLKEKIGNCYLKIKDYTQAKRIFESINYLNRPLAVNISLGKISIQIGDLRNAILYYKMAIKQQPLAIEIWTEYIKYGGKIDDSLRILFSKDTENIKFVKDYIEAKYKIYNGQLNEAINSFQIINSKFYQNIYILQAIADCYYRLGKIDSAYFSYTQLHNADPLLMDQMDIYSSVLKEYSNKSILINRLADELIRISEERPESWIAMTHYSIMKNDLESAMAFIDRALALDNYNYEALIQKGNIYLSQSKPTNAIKCFRTALIHDPVNYAAYEGLIDSYSFMNKPAEAYIIAKKASEMMPKSARLLTLLGKTFTIDIELKDKVPLIFKKIMEIDPQYEPAILFYADFLMNEMKKDEAIEFLEKYLMNNNNNTEKINIKLGNIYLQAEEYMKALNHFQKALQLNSDSEEAKEGIENTEKKISGSDDNDNEVQNNIDEMVEDNYI</sequence>
<evidence type="ECO:0000256" key="2">
    <source>
        <dbReference type="PROSITE-ProRule" id="PRU00339"/>
    </source>
</evidence>
<name>A0A1Y1VIP0_9FUNG</name>
<keyword evidence="5" id="KW-1185">Reference proteome</keyword>
<dbReference type="PANTHER" id="PTHR12558">
    <property type="entry name" value="CELL DIVISION CYCLE 16,23,27"/>
    <property type="match status" value="1"/>
</dbReference>
<feature type="compositionally biased region" description="Basic and acidic residues" evidence="3">
    <location>
        <begin position="491"/>
        <end position="506"/>
    </location>
</feature>
<proteinExistence type="predicted"/>
<reference evidence="4 5" key="1">
    <citation type="submission" date="2016-08" db="EMBL/GenBank/DDBJ databases">
        <title>Genomes of anaerobic fungi encode conserved fungal cellulosomes for biomass hydrolysis.</title>
        <authorList>
            <consortium name="DOE Joint Genome Institute"/>
            <person name="Haitjema C.H."/>
            <person name="Gilmore S.P."/>
            <person name="Henske J.K."/>
            <person name="Solomon K.V."/>
            <person name="De Groot R."/>
            <person name="Kuo A."/>
            <person name="Mondo S.J."/>
            <person name="Salamov A.A."/>
            <person name="Labutti K."/>
            <person name="Zhao Z."/>
            <person name="Chiniquy J."/>
            <person name="Barry K."/>
            <person name="Brewer H.M."/>
            <person name="Purvine S.O."/>
            <person name="Wright A.T."/>
            <person name="Boxma B."/>
            <person name="Van Alen T."/>
            <person name="Hackstein J.H."/>
            <person name="Baker S.E."/>
            <person name="Grigoriev I.V."/>
            <person name="O'Malley M.A."/>
        </authorList>
    </citation>
    <scope>NUCLEOTIDE SEQUENCE [LARGE SCALE GENOMIC DNA]</scope>
    <source>
        <strain evidence="5">finn</strain>
    </source>
</reference>
<dbReference type="PANTHER" id="PTHR12558:SF36">
    <property type="entry name" value="ANAPHASE-PROMOTING COMPLEX SUBUNIT 7"/>
    <property type="match status" value="1"/>
</dbReference>
<accession>A0A1Y1VIP0</accession>
<dbReference type="PROSITE" id="PS50005">
    <property type="entry name" value="TPR"/>
    <property type="match status" value="3"/>
</dbReference>
<dbReference type="Pfam" id="PF13174">
    <property type="entry name" value="TPR_6"/>
    <property type="match status" value="1"/>
</dbReference>
<dbReference type="Pfam" id="PF00515">
    <property type="entry name" value="TPR_1"/>
    <property type="match status" value="1"/>
</dbReference>
<organism evidence="4 5">
    <name type="scientific">Piromyces finnis</name>
    <dbReference type="NCBI Taxonomy" id="1754191"/>
    <lineage>
        <taxon>Eukaryota</taxon>
        <taxon>Fungi</taxon>
        <taxon>Fungi incertae sedis</taxon>
        <taxon>Chytridiomycota</taxon>
        <taxon>Chytridiomycota incertae sedis</taxon>
        <taxon>Neocallimastigomycetes</taxon>
        <taxon>Neocallimastigales</taxon>
        <taxon>Neocallimastigaceae</taxon>
        <taxon>Piromyces</taxon>
    </lineage>
</organism>
<dbReference type="PROSITE" id="PS50293">
    <property type="entry name" value="TPR_REGION"/>
    <property type="match status" value="1"/>
</dbReference>
<evidence type="ECO:0000313" key="5">
    <source>
        <dbReference type="Proteomes" id="UP000193719"/>
    </source>
</evidence>